<evidence type="ECO:0000313" key="1">
    <source>
        <dbReference type="EMBL" id="MCW4453105.1"/>
    </source>
</evidence>
<protein>
    <submittedName>
        <fullName evidence="1">Uncharacterized protein</fullName>
    </submittedName>
</protein>
<gene>
    <name evidence="1" type="ORF">OK344_12920</name>
</gene>
<dbReference type="Proteomes" id="UP001209107">
    <property type="component" value="Unassembled WGS sequence"/>
</dbReference>
<proteinExistence type="predicted"/>
<reference evidence="1 2" key="1">
    <citation type="submission" date="2022-10" db="EMBL/GenBank/DDBJ databases">
        <title>Kaistella sp. BT-6-1-3.</title>
        <authorList>
            <person name="Ai J."/>
            <person name="Deng Z."/>
        </authorList>
    </citation>
    <scope>NUCLEOTIDE SEQUENCE [LARGE SCALE GENOMIC DNA]</scope>
    <source>
        <strain evidence="1 2">BT6-1-3</strain>
    </source>
</reference>
<comment type="caution">
    <text evidence="1">The sequence shown here is derived from an EMBL/GenBank/DDBJ whole genome shotgun (WGS) entry which is preliminary data.</text>
</comment>
<evidence type="ECO:0000313" key="2">
    <source>
        <dbReference type="Proteomes" id="UP001209107"/>
    </source>
</evidence>
<keyword evidence="2" id="KW-1185">Reference proteome</keyword>
<name>A0ABT3JQQ5_9FLAO</name>
<accession>A0ABT3JQQ5</accession>
<organism evidence="1 2">
    <name type="scientific">Kaistella yananensis</name>
    <dbReference type="NCBI Taxonomy" id="2989820"/>
    <lineage>
        <taxon>Bacteria</taxon>
        <taxon>Pseudomonadati</taxon>
        <taxon>Bacteroidota</taxon>
        <taxon>Flavobacteriia</taxon>
        <taxon>Flavobacteriales</taxon>
        <taxon>Weeksellaceae</taxon>
        <taxon>Chryseobacterium group</taxon>
        <taxon>Kaistella</taxon>
    </lineage>
</organism>
<dbReference type="EMBL" id="JAPCHZ010000007">
    <property type="protein sequence ID" value="MCW4453105.1"/>
    <property type="molecule type" value="Genomic_DNA"/>
</dbReference>
<sequence>MQFNSAEAKEMLALGKSTINGTAVIREYTDNNIRKNYLNAIIGMDVTGTKHFAPEGTVVMLFPIPNILRSI</sequence>
<dbReference type="RefSeq" id="WP_265145153.1">
    <property type="nucleotide sequence ID" value="NZ_JAPCHZ010000007.1"/>
</dbReference>